<keyword evidence="4" id="KW-1185">Reference proteome</keyword>
<evidence type="ECO:0000313" key="4">
    <source>
        <dbReference type="Proteomes" id="UP000004995"/>
    </source>
</evidence>
<dbReference type="FunFam" id="1.10.540.10:FF:000014">
    <property type="entry name" value="Acyl-coenzyme A oxidase 4, peroxisomal"/>
    <property type="match status" value="1"/>
</dbReference>
<dbReference type="InterPro" id="IPR013786">
    <property type="entry name" value="AcylCoA_DH/ox_N"/>
</dbReference>
<dbReference type="FunFam" id="2.40.110.10:FF:000013">
    <property type="entry name" value="Acyl-coenzyme A oxidase 4 peroxisomal"/>
    <property type="match status" value="1"/>
</dbReference>
<proteinExistence type="predicted"/>
<dbReference type="PANTHER" id="PTHR43188">
    <property type="entry name" value="ACYL-COENZYME A OXIDASE"/>
    <property type="match status" value="1"/>
</dbReference>
<reference evidence="3" key="2">
    <citation type="submission" date="2018-08" db="UniProtKB">
        <authorList>
            <consortium name="EnsemblPlants"/>
        </authorList>
    </citation>
    <scope>IDENTIFICATION</scope>
    <source>
        <strain evidence="3">Yugu1</strain>
    </source>
</reference>
<feature type="domain" description="Acyl-CoA dehydrogenase/oxidase N-terminal" evidence="2">
    <location>
        <begin position="51"/>
        <end position="160"/>
    </location>
</feature>
<evidence type="ECO:0000313" key="3">
    <source>
        <dbReference type="EnsemblPlants" id="KQK99332"/>
    </source>
</evidence>
<protein>
    <recommendedName>
        <fullName evidence="5">Acyl-CoA oxidase/dehydrogenase middle domain-containing protein</fullName>
    </recommendedName>
</protein>
<evidence type="ECO:0008006" key="5">
    <source>
        <dbReference type="Google" id="ProtNLM"/>
    </source>
</evidence>
<dbReference type="GO" id="GO:0050660">
    <property type="term" value="F:flavin adenine dinucleotide binding"/>
    <property type="evidence" value="ECO:0007669"/>
    <property type="project" value="InterPro"/>
</dbReference>
<dbReference type="PANTHER" id="PTHR43188:SF1">
    <property type="entry name" value="ACYL-COA DEHYDROGENASE"/>
    <property type="match status" value="1"/>
</dbReference>
<gene>
    <name evidence="3" type="primary">LOC101774257</name>
</gene>
<evidence type="ECO:0000259" key="2">
    <source>
        <dbReference type="Pfam" id="PF02771"/>
    </source>
</evidence>
<reference evidence="4" key="1">
    <citation type="journal article" date="2012" name="Nat. Biotechnol.">
        <title>Reference genome sequence of the model plant Setaria.</title>
        <authorList>
            <person name="Bennetzen J.L."/>
            <person name="Schmutz J."/>
            <person name="Wang H."/>
            <person name="Percifield R."/>
            <person name="Hawkins J."/>
            <person name="Pontaroli A.C."/>
            <person name="Estep M."/>
            <person name="Feng L."/>
            <person name="Vaughn J.N."/>
            <person name="Grimwood J."/>
            <person name="Jenkins J."/>
            <person name="Barry K."/>
            <person name="Lindquist E."/>
            <person name="Hellsten U."/>
            <person name="Deshpande S."/>
            <person name="Wang X."/>
            <person name="Wu X."/>
            <person name="Mitros T."/>
            <person name="Triplett J."/>
            <person name="Yang X."/>
            <person name="Ye C.Y."/>
            <person name="Mauro-Herrera M."/>
            <person name="Wang L."/>
            <person name="Li P."/>
            <person name="Sharma M."/>
            <person name="Sharma R."/>
            <person name="Ronald P.C."/>
            <person name="Panaud O."/>
            <person name="Kellogg E.A."/>
            <person name="Brutnell T.P."/>
            <person name="Doust A.N."/>
            <person name="Tuskan G.A."/>
            <person name="Rokhsar D."/>
            <person name="Devos K.M."/>
        </authorList>
    </citation>
    <scope>NUCLEOTIDE SEQUENCE [LARGE SCALE GENOMIC DNA]</scope>
    <source>
        <strain evidence="4">cv. Yugu1</strain>
    </source>
</reference>
<organism evidence="3 4">
    <name type="scientific">Setaria italica</name>
    <name type="common">Foxtail millet</name>
    <name type="synonym">Panicum italicum</name>
    <dbReference type="NCBI Taxonomy" id="4555"/>
    <lineage>
        <taxon>Eukaryota</taxon>
        <taxon>Viridiplantae</taxon>
        <taxon>Streptophyta</taxon>
        <taxon>Embryophyta</taxon>
        <taxon>Tracheophyta</taxon>
        <taxon>Spermatophyta</taxon>
        <taxon>Magnoliopsida</taxon>
        <taxon>Liliopsida</taxon>
        <taxon>Poales</taxon>
        <taxon>Poaceae</taxon>
        <taxon>PACMAD clade</taxon>
        <taxon>Panicoideae</taxon>
        <taxon>Panicodae</taxon>
        <taxon>Paniceae</taxon>
        <taxon>Cenchrinae</taxon>
        <taxon>Setaria</taxon>
    </lineage>
</organism>
<dbReference type="SUPFAM" id="SSF56645">
    <property type="entry name" value="Acyl-CoA dehydrogenase NM domain-like"/>
    <property type="match status" value="1"/>
</dbReference>
<dbReference type="InterPro" id="IPR046373">
    <property type="entry name" value="Acyl-CoA_Oxase/DH_mid-dom_sf"/>
</dbReference>
<sequence>MGSLGGSGGAGAGSKVGLPALDVALAFPQATPASLFPPAVSDYYQFDDLLTDEEKALRKKVRGIMEKEIAPIMTEYWEKAEFPFHAIPNLASLGLAGGTIKGYGCPGLSLTASAISIAEVARVDASCSTFILVHSSLAMSTIALCGSEAQKQKYLPSLAQFKTVGCWALTEPDYGSDASSLRTAATKVPGGWHLDGQKRWIGNSTFADVLIILARNADTNQLNGFIVKKGAPGLKATKIENKIGLRMVQNGDIILNKVFVPEEDRLTGINSFQDINKVLAMSRIMVAWQPIGISMGVFDICHRWESPYDIYIQFIQPDMFKISTLSHSFTEQVFERKETIWSPAGGLSAQPREACPNAWQHSGHASHWLATMQAVRVRQNDARPC</sequence>
<dbReference type="Proteomes" id="UP000004995">
    <property type="component" value="Unassembled WGS sequence"/>
</dbReference>
<dbReference type="GO" id="GO:0003995">
    <property type="term" value="F:acyl-CoA dehydrogenase activity"/>
    <property type="evidence" value="ECO:0007669"/>
    <property type="project" value="InterPro"/>
</dbReference>
<dbReference type="AlphaFoldDB" id="K3Y7Y2"/>
<dbReference type="Gramene" id="KQK99332">
    <property type="protein sequence ID" value="KQK99332"/>
    <property type="gene ID" value="SETIT_010150mg"/>
</dbReference>
<dbReference type="InterPro" id="IPR006091">
    <property type="entry name" value="Acyl-CoA_Oxase/DH_mid-dom"/>
</dbReference>
<feature type="domain" description="Acyl-CoA oxidase/dehydrogenase middle" evidence="1">
    <location>
        <begin position="166"/>
        <end position="258"/>
    </location>
</feature>
<dbReference type="InterPro" id="IPR037069">
    <property type="entry name" value="AcylCoA_DH/ox_N_sf"/>
</dbReference>
<name>K3Y7Y2_SETIT</name>
<dbReference type="EMBL" id="AGNK02004536">
    <property type="status" value="NOT_ANNOTATED_CDS"/>
    <property type="molecule type" value="Genomic_DNA"/>
</dbReference>
<dbReference type="Gene3D" id="2.40.110.10">
    <property type="entry name" value="Butyryl-CoA Dehydrogenase, subunit A, domain 2"/>
    <property type="match status" value="1"/>
</dbReference>
<dbReference type="GO" id="GO:0006635">
    <property type="term" value="P:fatty acid beta-oxidation"/>
    <property type="evidence" value="ECO:0007669"/>
    <property type="project" value="InterPro"/>
</dbReference>
<evidence type="ECO:0000259" key="1">
    <source>
        <dbReference type="Pfam" id="PF02770"/>
    </source>
</evidence>
<accession>K3Y7Y2</accession>
<dbReference type="InterPro" id="IPR009100">
    <property type="entry name" value="AcylCoA_DH/oxidase_NM_dom_sf"/>
</dbReference>
<dbReference type="EnsemblPlants" id="KQK99332">
    <property type="protein sequence ID" value="KQK99332"/>
    <property type="gene ID" value="SETIT_010150mg"/>
</dbReference>
<dbReference type="Gene3D" id="1.10.540.10">
    <property type="entry name" value="Acyl-CoA dehydrogenase/oxidase, N-terminal domain"/>
    <property type="match status" value="1"/>
</dbReference>
<dbReference type="Pfam" id="PF02770">
    <property type="entry name" value="Acyl-CoA_dh_M"/>
    <property type="match status" value="1"/>
</dbReference>
<dbReference type="Pfam" id="PF02771">
    <property type="entry name" value="Acyl-CoA_dh_N"/>
    <property type="match status" value="1"/>
</dbReference>
<dbReference type="InterPro" id="IPR045008">
    <property type="entry name" value="ACX4-like"/>
</dbReference>